<dbReference type="RefSeq" id="WP_398279284.1">
    <property type="nucleotide sequence ID" value="NZ_JBITLV010000003.1"/>
</dbReference>
<gene>
    <name evidence="5" type="ORF">ACIB24_10510</name>
</gene>
<dbReference type="Pfam" id="PF00550">
    <property type="entry name" value="PP-binding"/>
    <property type="match status" value="1"/>
</dbReference>
<dbReference type="SMART" id="SM00824">
    <property type="entry name" value="PKS_TE"/>
    <property type="match status" value="1"/>
</dbReference>
<dbReference type="PANTHER" id="PTHR44845">
    <property type="entry name" value="CARRIER DOMAIN-CONTAINING PROTEIN"/>
    <property type="match status" value="1"/>
</dbReference>
<dbReference type="InterPro" id="IPR020802">
    <property type="entry name" value="TesA-like"/>
</dbReference>
<dbReference type="Pfam" id="PF13193">
    <property type="entry name" value="AMP-binding_C"/>
    <property type="match status" value="1"/>
</dbReference>
<dbReference type="Gene3D" id="3.30.300.30">
    <property type="match status" value="1"/>
</dbReference>
<dbReference type="PROSITE" id="PS00455">
    <property type="entry name" value="AMP_BINDING"/>
    <property type="match status" value="1"/>
</dbReference>
<sequence>MTLPPLDASVVEAGYFARLAQVVSMQPDKVAVIDDVRRLTYREFAAEAAGVLRVLRDDAAGPAGSGGSVPVAMLFDHRTEAVTALIGVLAAGRPVLVLDARTPVPRLRAFAERVGVGLVLADPANAEAAAQLGVRVQVLDAGLAPADPTDLWRNPPPGDVPAVLSFTSGSTGVPKVVATGTRQLAGDAWANSTAAGCYGADDVMAHTLPLAFNAGMCVSTCGPLVGTTMVMYDVRSSGIAGLSDAVAIHGVSVMHASPAILRGFVESRPDPAKLATLRSLTVAGESAYGTDIAAARAVLPPGLTLYNRYGSSETGLIAEFVLRPEDPTPEGALPAGRPVGHTSVVLMDEEGGKVRRGEVGRVVVRREQLALGYWDNPEATQAAFDVTADGWHWYASSDIGRIDDEGRLHLLGRRDHSVKVRGYLVEPGEVDTALFGLPDVREAVTVGRPRPDGTGTRLVSYVVPSGERSSGAGIRAALRQVLPGHMVPETVVFLTALPRTERGKLDRAALPEPPAVVVGKGLERRDEWQLIVGEVWQDVLGLDQIGPDDDFFELGGDSLVAQQLITAVIKRFDLNEDDVTTTMLAQAPTLGGFASRLKRPAAQLGHGTLVALRETGERPPLFMVAGGGGLAVGIQPLVTHLDSDQPVYAFQAHALERRGIPDWSVEAMARRHVRTLREFQPRGPYHLGGHSFGGVVAVEMAHQLRRAGEDVDLLVILDSYPPDPAKLPATERGSLAKRIRETVNVSLTGVVHSSGLRQFWRFHAQSQVLASRYKAPPWPGRTLVVVAASEDRAIRSDWGPYLSGEWDMLDVGADHLSMMREPWVAMMGKAIQALLDEVQGVRAGPARLSGPLP</sequence>
<dbReference type="PROSITE" id="PS50075">
    <property type="entry name" value="CARRIER"/>
    <property type="match status" value="1"/>
</dbReference>
<comment type="caution">
    <text evidence="5">The sequence shown here is derived from an EMBL/GenBank/DDBJ whole genome shotgun (WGS) entry which is preliminary data.</text>
</comment>
<dbReference type="Pfam" id="PF00501">
    <property type="entry name" value="AMP-binding"/>
    <property type="match status" value="1"/>
</dbReference>
<dbReference type="Gene3D" id="3.40.50.1820">
    <property type="entry name" value="alpha/beta hydrolase"/>
    <property type="match status" value="1"/>
</dbReference>
<dbReference type="InterPro" id="IPR000873">
    <property type="entry name" value="AMP-dep_synth/lig_dom"/>
</dbReference>
<evidence type="ECO:0000259" key="4">
    <source>
        <dbReference type="PROSITE" id="PS50075"/>
    </source>
</evidence>
<evidence type="ECO:0000313" key="6">
    <source>
        <dbReference type="Proteomes" id="UP001612915"/>
    </source>
</evidence>
<dbReference type="SUPFAM" id="SSF47336">
    <property type="entry name" value="ACP-like"/>
    <property type="match status" value="1"/>
</dbReference>
<name>A0ABW8APE2_9ACTN</name>
<dbReference type="InterPro" id="IPR020845">
    <property type="entry name" value="AMP-binding_CS"/>
</dbReference>
<keyword evidence="2" id="KW-0596">Phosphopantetheine</keyword>
<dbReference type="InterPro" id="IPR029058">
    <property type="entry name" value="AB_hydrolase_fold"/>
</dbReference>
<dbReference type="InterPro" id="IPR045851">
    <property type="entry name" value="AMP-bd_C_sf"/>
</dbReference>
<dbReference type="InterPro" id="IPR009081">
    <property type="entry name" value="PP-bd_ACP"/>
</dbReference>
<organism evidence="5 6">
    <name type="scientific">Spongisporangium articulatum</name>
    <dbReference type="NCBI Taxonomy" id="3362603"/>
    <lineage>
        <taxon>Bacteria</taxon>
        <taxon>Bacillati</taxon>
        <taxon>Actinomycetota</taxon>
        <taxon>Actinomycetes</taxon>
        <taxon>Kineosporiales</taxon>
        <taxon>Kineosporiaceae</taxon>
        <taxon>Spongisporangium</taxon>
    </lineage>
</organism>
<protein>
    <submittedName>
        <fullName evidence="5">AMP-binding protein</fullName>
    </submittedName>
</protein>
<dbReference type="Pfam" id="PF00975">
    <property type="entry name" value="Thioesterase"/>
    <property type="match status" value="1"/>
</dbReference>
<dbReference type="InterPro" id="IPR042099">
    <property type="entry name" value="ANL_N_sf"/>
</dbReference>
<evidence type="ECO:0000256" key="2">
    <source>
        <dbReference type="ARBA" id="ARBA00022450"/>
    </source>
</evidence>
<keyword evidence="6" id="KW-1185">Reference proteome</keyword>
<dbReference type="InterPro" id="IPR025110">
    <property type="entry name" value="AMP-bd_C"/>
</dbReference>
<dbReference type="SUPFAM" id="SSF56801">
    <property type="entry name" value="Acetyl-CoA synthetase-like"/>
    <property type="match status" value="1"/>
</dbReference>
<dbReference type="SUPFAM" id="SSF53474">
    <property type="entry name" value="alpha/beta-Hydrolases"/>
    <property type="match status" value="1"/>
</dbReference>
<dbReference type="InterPro" id="IPR001031">
    <property type="entry name" value="Thioesterase"/>
</dbReference>
<keyword evidence="3" id="KW-0597">Phosphoprotein</keyword>
<evidence type="ECO:0000256" key="3">
    <source>
        <dbReference type="ARBA" id="ARBA00022553"/>
    </source>
</evidence>
<comment type="cofactor">
    <cofactor evidence="1">
        <name>pantetheine 4'-phosphate</name>
        <dbReference type="ChEBI" id="CHEBI:47942"/>
    </cofactor>
</comment>
<reference evidence="5 6" key="1">
    <citation type="submission" date="2024-10" db="EMBL/GenBank/DDBJ databases">
        <title>The Natural Products Discovery Center: Release of the First 8490 Sequenced Strains for Exploring Actinobacteria Biosynthetic Diversity.</title>
        <authorList>
            <person name="Kalkreuter E."/>
            <person name="Kautsar S.A."/>
            <person name="Yang D."/>
            <person name="Bader C.D."/>
            <person name="Teijaro C.N."/>
            <person name="Fluegel L."/>
            <person name="Davis C.M."/>
            <person name="Simpson J.R."/>
            <person name="Lauterbach L."/>
            <person name="Steele A.D."/>
            <person name="Gui C."/>
            <person name="Meng S."/>
            <person name="Li G."/>
            <person name="Viehrig K."/>
            <person name="Ye F."/>
            <person name="Su P."/>
            <person name="Kiefer A.F."/>
            <person name="Nichols A."/>
            <person name="Cepeda A.J."/>
            <person name="Yan W."/>
            <person name="Fan B."/>
            <person name="Jiang Y."/>
            <person name="Adhikari A."/>
            <person name="Zheng C.-J."/>
            <person name="Schuster L."/>
            <person name="Cowan T.M."/>
            <person name="Smanski M.J."/>
            <person name="Chevrette M.G."/>
            <person name="De Carvalho L.P.S."/>
            <person name="Shen B."/>
        </authorList>
    </citation>
    <scope>NUCLEOTIDE SEQUENCE [LARGE SCALE GENOMIC DNA]</scope>
    <source>
        <strain evidence="5 6">NPDC049639</strain>
    </source>
</reference>
<dbReference type="Gene3D" id="3.40.50.12780">
    <property type="entry name" value="N-terminal domain of ligase-like"/>
    <property type="match status" value="1"/>
</dbReference>
<dbReference type="Proteomes" id="UP001612915">
    <property type="component" value="Unassembled WGS sequence"/>
</dbReference>
<dbReference type="EMBL" id="JBITLV010000003">
    <property type="protein sequence ID" value="MFI7587492.1"/>
    <property type="molecule type" value="Genomic_DNA"/>
</dbReference>
<accession>A0ABW8APE2</accession>
<evidence type="ECO:0000256" key="1">
    <source>
        <dbReference type="ARBA" id="ARBA00001957"/>
    </source>
</evidence>
<dbReference type="PANTHER" id="PTHR44845:SF6">
    <property type="entry name" value="BETA-ALANINE-ACTIVATING ENZYME"/>
    <property type="match status" value="1"/>
</dbReference>
<proteinExistence type="predicted"/>
<evidence type="ECO:0000313" key="5">
    <source>
        <dbReference type="EMBL" id="MFI7587492.1"/>
    </source>
</evidence>
<feature type="domain" description="Carrier" evidence="4">
    <location>
        <begin position="523"/>
        <end position="601"/>
    </location>
</feature>
<dbReference type="InterPro" id="IPR036736">
    <property type="entry name" value="ACP-like_sf"/>
</dbReference>